<dbReference type="InterPro" id="IPR000326">
    <property type="entry name" value="PAP2/HPO"/>
</dbReference>
<protein>
    <submittedName>
        <fullName evidence="3">Phosphatase PAP2 family protein</fullName>
    </submittedName>
</protein>
<comment type="caution">
    <text evidence="3">The sequence shown here is derived from an EMBL/GenBank/DDBJ whole genome shotgun (WGS) entry which is preliminary data.</text>
</comment>
<dbReference type="OrthoDB" id="7348799at2"/>
<accession>A0A3A8EI50</accession>
<keyword evidence="1" id="KW-1133">Transmembrane helix</keyword>
<evidence type="ECO:0000313" key="3">
    <source>
        <dbReference type="EMBL" id="RKG34617.1"/>
    </source>
</evidence>
<feature type="transmembrane region" description="Helical" evidence="1">
    <location>
        <begin position="200"/>
        <end position="218"/>
    </location>
</feature>
<feature type="transmembrane region" description="Helical" evidence="1">
    <location>
        <begin position="171"/>
        <end position="188"/>
    </location>
</feature>
<evidence type="ECO:0000313" key="4">
    <source>
        <dbReference type="Proteomes" id="UP000282388"/>
    </source>
</evidence>
<feature type="transmembrane region" description="Helical" evidence="1">
    <location>
        <begin position="62"/>
        <end position="82"/>
    </location>
</feature>
<evidence type="ECO:0000259" key="2">
    <source>
        <dbReference type="Pfam" id="PF01569"/>
    </source>
</evidence>
<name>A0A3A8EI50_9GAMM</name>
<evidence type="ECO:0000256" key="1">
    <source>
        <dbReference type="SAM" id="Phobius"/>
    </source>
</evidence>
<keyword evidence="1" id="KW-0812">Transmembrane</keyword>
<feature type="transmembrane region" description="Helical" evidence="1">
    <location>
        <begin position="94"/>
        <end position="111"/>
    </location>
</feature>
<dbReference type="CDD" id="cd03396">
    <property type="entry name" value="PAP2_like_6"/>
    <property type="match status" value="1"/>
</dbReference>
<dbReference type="RefSeq" id="WP_120401000.1">
    <property type="nucleotide sequence ID" value="NZ_RAXV01000001.1"/>
</dbReference>
<gene>
    <name evidence="3" type="ORF">D7V32_00675</name>
</gene>
<dbReference type="Pfam" id="PF01569">
    <property type="entry name" value="PAP2"/>
    <property type="match status" value="1"/>
</dbReference>
<dbReference type="InterPro" id="IPR036938">
    <property type="entry name" value="PAP2/HPO_sf"/>
</dbReference>
<feature type="transmembrane region" description="Helical" evidence="1">
    <location>
        <begin position="131"/>
        <end position="159"/>
    </location>
</feature>
<sequence length="235" mass="27178">MQDQPKFILFLLGSSMLSFVILQSIFPIGGDIDLLLIHPFISESGSFTLRNNWYLAELNHRYVKDLLTAVYLIIFSAWLMSFKVSSLKTRRFEFGYLFWVSMLCTSTVGLLKSQSQHACPWNMTLPDQTGFFWDFSAYAGHCFPGGHASLGFALITGYFYYRQTNTSRARFYFTAGTILGFTMGWAQMMRGAHFLSHNLWSFWLCWFINAVIYASFYFKKKMQLFAVMPPNSNII</sequence>
<feature type="domain" description="Phosphatidic acid phosphatase type 2/haloperoxidase" evidence="2">
    <location>
        <begin position="97"/>
        <end position="218"/>
    </location>
</feature>
<keyword evidence="1" id="KW-0472">Membrane</keyword>
<reference evidence="3 4" key="1">
    <citation type="submission" date="2018-09" db="EMBL/GenBank/DDBJ databases">
        <title>The draft genome of Acinetobacter spp. strains.</title>
        <authorList>
            <person name="Qin J."/>
            <person name="Feng Y."/>
            <person name="Zong Z."/>
        </authorList>
    </citation>
    <scope>NUCLEOTIDE SEQUENCE [LARGE SCALE GENOMIC DNA]</scope>
    <source>
        <strain evidence="3 4">WCHAc060012</strain>
    </source>
</reference>
<dbReference type="SUPFAM" id="SSF48317">
    <property type="entry name" value="Acid phosphatase/Vanadium-dependent haloperoxidase"/>
    <property type="match status" value="1"/>
</dbReference>
<dbReference type="AlphaFoldDB" id="A0A3A8EI50"/>
<proteinExistence type="predicted"/>
<dbReference type="Proteomes" id="UP000282388">
    <property type="component" value="Unassembled WGS sequence"/>
</dbReference>
<dbReference type="EMBL" id="RAXV01000001">
    <property type="protein sequence ID" value="RKG34617.1"/>
    <property type="molecule type" value="Genomic_DNA"/>
</dbReference>
<feature type="transmembrane region" description="Helical" evidence="1">
    <location>
        <begin position="7"/>
        <end position="26"/>
    </location>
</feature>
<organism evidence="3 4">
    <name type="scientific">Acinetobacter tianfuensis</name>
    <dbReference type="NCBI Taxonomy" id="2419603"/>
    <lineage>
        <taxon>Bacteria</taxon>
        <taxon>Pseudomonadati</taxon>
        <taxon>Pseudomonadota</taxon>
        <taxon>Gammaproteobacteria</taxon>
        <taxon>Moraxellales</taxon>
        <taxon>Moraxellaceae</taxon>
        <taxon>Acinetobacter</taxon>
    </lineage>
</organism>
<keyword evidence="4" id="KW-1185">Reference proteome</keyword>